<dbReference type="Pfam" id="PF20150">
    <property type="entry name" value="2EXR"/>
    <property type="match status" value="1"/>
</dbReference>
<dbReference type="Proteomes" id="UP000554235">
    <property type="component" value="Unassembled WGS sequence"/>
</dbReference>
<dbReference type="InterPro" id="IPR045518">
    <property type="entry name" value="2EXR"/>
</dbReference>
<organism evidence="2 3">
    <name type="scientific">Fusarium albosuccineum</name>
    <dbReference type="NCBI Taxonomy" id="1237068"/>
    <lineage>
        <taxon>Eukaryota</taxon>
        <taxon>Fungi</taxon>
        <taxon>Dikarya</taxon>
        <taxon>Ascomycota</taxon>
        <taxon>Pezizomycotina</taxon>
        <taxon>Sordariomycetes</taxon>
        <taxon>Hypocreomycetidae</taxon>
        <taxon>Hypocreales</taxon>
        <taxon>Nectriaceae</taxon>
        <taxon>Fusarium</taxon>
        <taxon>Fusarium decemcellulare species complex</taxon>
    </lineage>
</organism>
<proteinExistence type="predicted"/>
<sequence length="419" mass="49175">MDPISDNNLEIFNPGPTSTVPNSFPYFNRLPLELRWKIWELELRHERLLHLELCPLSSAKKAQNGDGTCDETSRPYEIILTEFQPISKLAHVNSESREITSRFYRVQLPCRYRWDGKEDFDGIFYFNPELDTLKVRGKQFADFAQDLWVHDPRHVGLINVALDEVHFIAQPPEKPGHHRKRDAYKSGIDPLRQALSRLQRVIFIYRGGLQRMFIGEPRRSDARRREMHLYRPIMAAVPKFDRLSHDPRSSVKPILDAVYLTNTDPRVPIRRWFKLLATCKVQHGHEVEYSFMVAYGGRNMRPYKRGEDASVDTGWFREETPNPVITNRNEAVGWVQEQEARWKAYLQYFKEEMSMPYPQQERPTHPVVGFWLFPIEALGPLPDPKSDRAQRNAVLHTWRSHRKIDLSGFKPELCVSYLP</sequence>
<accession>A0A8H4LP33</accession>
<dbReference type="AlphaFoldDB" id="A0A8H4LP33"/>
<dbReference type="PANTHER" id="PTHR35910">
    <property type="entry name" value="2EXR DOMAIN-CONTAINING PROTEIN"/>
    <property type="match status" value="1"/>
</dbReference>
<gene>
    <name evidence="2" type="ORF">FALBO_102</name>
</gene>
<evidence type="ECO:0000313" key="2">
    <source>
        <dbReference type="EMBL" id="KAF4473011.1"/>
    </source>
</evidence>
<keyword evidence="3" id="KW-1185">Reference proteome</keyword>
<reference evidence="2 3" key="1">
    <citation type="submission" date="2020-01" db="EMBL/GenBank/DDBJ databases">
        <title>Identification and distribution of gene clusters putatively required for synthesis of sphingolipid metabolism inhibitors in phylogenetically diverse species of the filamentous fungus Fusarium.</title>
        <authorList>
            <person name="Kim H.-S."/>
            <person name="Busman M."/>
            <person name="Brown D.W."/>
            <person name="Divon H."/>
            <person name="Uhlig S."/>
            <person name="Proctor R.H."/>
        </authorList>
    </citation>
    <scope>NUCLEOTIDE SEQUENCE [LARGE SCALE GENOMIC DNA]</scope>
    <source>
        <strain evidence="2 3">NRRL 20459</strain>
    </source>
</reference>
<protein>
    <recommendedName>
        <fullName evidence="1">2EXR domain-containing protein</fullName>
    </recommendedName>
</protein>
<evidence type="ECO:0000313" key="3">
    <source>
        <dbReference type="Proteomes" id="UP000554235"/>
    </source>
</evidence>
<comment type="caution">
    <text evidence="2">The sequence shown here is derived from an EMBL/GenBank/DDBJ whole genome shotgun (WGS) entry which is preliminary data.</text>
</comment>
<dbReference type="OrthoDB" id="3469466at2759"/>
<feature type="domain" description="2EXR" evidence="1">
    <location>
        <begin position="24"/>
        <end position="133"/>
    </location>
</feature>
<dbReference type="EMBL" id="JAADYS010000009">
    <property type="protein sequence ID" value="KAF4473011.1"/>
    <property type="molecule type" value="Genomic_DNA"/>
</dbReference>
<name>A0A8H4LP33_9HYPO</name>
<dbReference type="PANTHER" id="PTHR35910:SF1">
    <property type="entry name" value="2EXR DOMAIN-CONTAINING PROTEIN"/>
    <property type="match status" value="1"/>
</dbReference>
<evidence type="ECO:0000259" key="1">
    <source>
        <dbReference type="Pfam" id="PF20150"/>
    </source>
</evidence>